<name>A0A543CSC3_9ACTN</name>
<dbReference type="InterPro" id="IPR001907">
    <property type="entry name" value="ClpP"/>
</dbReference>
<dbReference type="PANTHER" id="PTHR10381">
    <property type="entry name" value="ATP-DEPENDENT CLP PROTEASE PROTEOLYTIC SUBUNIT"/>
    <property type="match status" value="1"/>
</dbReference>
<dbReference type="SUPFAM" id="SSF52096">
    <property type="entry name" value="ClpP/crotonase"/>
    <property type="match status" value="1"/>
</dbReference>
<dbReference type="GO" id="GO:0051117">
    <property type="term" value="F:ATPase binding"/>
    <property type="evidence" value="ECO:0007669"/>
    <property type="project" value="TreeGrafter"/>
</dbReference>
<comment type="similarity">
    <text evidence="1 6 7">Belongs to the peptidase S14 family.</text>
</comment>
<dbReference type="InterPro" id="IPR029045">
    <property type="entry name" value="ClpP/crotonase-like_dom_sf"/>
</dbReference>
<comment type="subcellular location">
    <subcellularLocation>
        <location evidence="6">Cytoplasm</location>
    </subcellularLocation>
</comment>
<dbReference type="GO" id="GO:0004176">
    <property type="term" value="F:ATP-dependent peptidase activity"/>
    <property type="evidence" value="ECO:0007669"/>
    <property type="project" value="InterPro"/>
</dbReference>
<comment type="function">
    <text evidence="6">Cleaves peptides in various proteins in a process that requires ATP hydrolysis. Has a chymotrypsin-like activity. Plays a major role in the degradation of misfolded proteins.</text>
</comment>
<sequence>MDFPTYEPRARVTELPDTHATDQLFQRLLAQRIVFIGAEIDDDLANRVCSQLLLLAAQDGKRDIKIFINSPGGSMDAMFAMYDVMKYLPNDVSTVGLGMAASAGQFLLTAGAAGKRYALRNTRIMMHQPSGGIGGTASDIRIQAEQSLHMKHRFLELIAEHTGRPFEQIEHDADRDRYFTATEACEYGLIDHVVTNALEAGGVTP</sequence>
<dbReference type="GO" id="GO:0005737">
    <property type="term" value="C:cytoplasm"/>
    <property type="evidence" value="ECO:0007669"/>
    <property type="project" value="UniProtKB-SubCell"/>
</dbReference>
<dbReference type="HAMAP" id="MF_00444">
    <property type="entry name" value="ClpP"/>
    <property type="match status" value="1"/>
</dbReference>
<feature type="active site" evidence="6">
    <location>
        <position position="127"/>
    </location>
</feature>
<accession>A0A543CSC3</accession>
<evidence type="ECO:0000256" key="3">
    <source>
        <dbReference type="ARBA" id="ARBA00022670"/>
    </source>
</evidence>
<dbReference type="PANTHER" id="PTHR10381:SF70">
    <property type="entry name" value="ATP-DEPENDENT CLP PROTEASE PROTEOLYTIC SUBUNIT"/>
    <property type="match status" value="1"/>
</dbReference>
<keyword evidence="9" id="KW-1185">Reference proteome</keyword>
<keyword evidence="4 6" id="KW-0378">Hydrolase</keyword>
<comment type="catalytic activity">
    <reaction evidence="6">
        <text>Hydrolysis of proteins to small peptides in the presence of ATP and magnesium. alpha-casein is the usual test substrate. In the absence of ATP, only oligopeptides shorter than five residues are hydrolyzed (such as succinyl-Leu-Tyr-|-NHMec, and Leu-Tyr-Leu-|-Tyr-Trp, in which cleavage of the -Tyr-|-Leu- and -Tyr-|-Trp bonds also occurs).</text>
        <dbReference type="EC" id="3.4.21.92"/>
    </reaction>
</comment>
<organism evidence="8 9">
    <name type="scientific">Actinoallomurus bryophytorum</name>
    <dbReference type="NCBI Taxonomy" id="1490222"/>
    <lineage>
        <taxon>Bacteria</taxon>
        <taxon>Bacillati</taxon>
        <taxon>Actinomycetota</taxon>
        <taxon>Actinomycetes</taxon>
        <taxon>Streptosporangiales</taxon>
        <taxon>Thermomonosporaceae</taxon>
        <taxon>Actinoallomurus</taxon>
    </lineage>
</organism>
<comment type="subunit">
    <text evidence="6">Fourteen ClpP subunits assemble into 2 heptameric rings which stack back to back to give a disk-like structure with a central cavity, resembling the structure of eukaryotic proteasomes.</text>
</comment>
<feature type="active site" description="Nucleophile" evidence="6">
    <location>
        <position position="102"/>
    </location>
</feature>
<keyword evidence="5 6" id="KW-0720">Serine protease</keyword>
<reference evidence="8 9" key="1">
    <citation type="submission" date="2019-06" db="EMBL/GenBank/DDBJ databases">
        <title>Sequencing the genomes of 1000 actinobacteria strains.</title>
        <authorList>
            <person name="Klenk H.-P."/>
        </authorList>
    </citation>
    <scope>NUCLEOTIDE SEQUENCE [LARGE SCALE GENOMIC DNA]</scope>
    <source>
        <strain evidence="8 9">DSM 102200</strain>
    </source>
</reference>
<evidence type="ECO:0000313" key="8">
    <source>
        <dbReference type="EMBL" id="TQM00014.1"/>
    </source>
</evidence>
<dbReference type="GO" id="GO:0004252">
    <property type="term" value="F:serine-type endopeptidase activity"/>
    <property type="evidence" value="ECO:0007669"/>
    <property type="project" value="UniProtKB-UniRule"/>
</dbReference>
<dbReference type="Pfam" id="PF00574">
    <property type="entry name" value="CLP_protease"/>
    <property type="match status" value="1"/>
</dbReference>
<dbReference type="EC" id="3.4.21.92" evidence="6"/>
<dbReference type="InterPro" id="IPR023562">
    <property type="entry name" value="ClpP/TepA"/>
</dbReference>
<dbReference type="RefSeq" id="WP_141959245.1">
    <property type="nucleotide sequence ID" value="NZ_VFOZ01000001.1"/>
</dbReference>
<proteinExistence type="inferred from homology"/>
<evidence type="ECO:0000256" key="6">
    <source>
        <dbReference type="HAMAP-Rule" id="MF_00444"/>
    </source>
</evidence>
<evidence type="ECO:0000313" key="9">
    <source>
        <dbReference type="Proteomes" id="UP000316096"/>
    </source>
</evidence>
<keyword evidence="3 6" id="KW-0645">Protease</keyword>
<evidence type="ECO:0000256" key="4">
    <source>
        <dbReference type="ARBA" id="ARBA00022801"/>
    </source>
</evidence>
<dbReference type="NCBIfam" id="NF009205">
    <property type="entry name" value="PRK12553.1"/>
    <property type="match status" value="1"/>
</dbReference>
<dbReference type="OrthoDB" id="4350323at2"/>
<keyword evidence="2 6" id="KW-0963">Cytoplasm</keyword>
<dbReference type="Proteomes" id="UP000316096">
    <property type="component" value="Unassembled WGS sequence"/>
</dbReference>
<dbReference type="EMBL" id="VFOZ01000001">
    <property type="protein sequence ID" value="TQM00014.1"/>
    <property type="molecule type" value="Genomic_DNA"/>
</dbReference>
<dbReference type="Gene3D" id="3.90.226.10">
    <property type="entry name" value="2-enoyl-CoA Hydratase, Chain A, domain 1"/>
    <property type="match status" value="1"/>
</dbReference>
<evidence type="ECO:0000256" key="5">
    <source>
        <dbReference type="ARBA" id="ARBA00022825"/>
    </source>
</evidence>
<dbReference type="GO" id="GO:0009368">
    <property type="term" value="C:endopeptidase Clp complex"/>
    <property type="evidence" value="ECO:0007669"/>
    <property type="project" value="TreeGrafter"/>
</dbReference>
<dbReference type="GO" id="GO:0006515">
    <property type="term" value="P:protein quality control for misfolded or incompletely synthesized proteins"/>
    <property type="evidence" value="ECO:0007669"/>
    <property type="project" value="TreeGrafter"/>
</dbReference>
<dbReference type="FunFam" id="3.90.226.10:FF:000002">
    <property type="entry name" value="ATP-dependent Clp protease proteolytic subunit"/>
    <property type="match status" value="1"/>
</dbReference>
<protein>
    <recommendedName>
        <fullName evidence="6 7">ATP-dependent Clp protease proteolytic subunit</fullName>
        <ecNumber evidence="6">3.4.21.92</ecNumber>
    </recommendedName>
    <alternativeName>
        <fullName evidence="6">Endopeptidase Clp</fullName>
    </alternativeName>
</protein>
<evidence type="ECO:0000256" key="1">
    <source>
        <dbReference type="ARBA" id="ARBA00007039"/>
    </source>
</evidence>
<dbReference type="PRINTS" id="PR00127">
    <property type="entry name" value="CLPPROTEASEP"/>
</dbReference>
<comment type="caution">
    <text evidence="8">The sequence shown here is derived from an EMBL/GenBank/DDBJ whole genome shotgun (WGS) entry which is preliminary data.</text>
</comment>
<evidence type="ECO:0000256" key="2">
    <source>
        <dbReference type="ARBA" id="ARBA00022490"/>
    </source>
</evidence>
<dbReference type="AlphaFoldDB" id="A0A543CSC3"/>
<dbReference type="NCBIfam" id="NF001368">
    <property type="entry name" value="PRK00277.1"/>
    <property type="match status" value="1"/>
</dbReference>
<gene>
    <name evidence="6" type="primary">clpP</name>
    <name evidence="8" type="ORF">FB559_5715</name>
</gene>
<evidence type="ECO:0000256" key="7">
    <source>
        <dbReference type="RuleBase" id="RU003567"/>
    </source>
</evidence>
<dbReference type="CDD" id="cd07017">
    <property type="entry name" value="S14_ClpP_2"/>
    <property type="match status" value="1"/>
</dbReference>